<dbReference type="Proteomes" id="UP000242470">
    <property type="component" value="Unassembled WGS sequence"/>
</dbReference>
<reference evidence="1 2" key="1">
    <citation type="submission" date="2017-08" db="EMBL/GenBank/DDBJ databases">
        <title>Draft genome sequences of 64 type strains of genus Staph aureus.</title>
        <authorList>
            <person name="Cole K."/>
            <person name="Golubchik T."/>
            <person name="Russell J."/>
            <person name="Foster D."/>
            <person name="Llewelyn M."/>
            <person name="Wilson D."/>
            <person name="Crook D."/>
            <person name="Paul J."/>
        </authorList>
    </citation>
    <scope>NUCLEOTIDE SEQUENCE [LARGE SCALE GENOMIC DNA]</scope>
    <source>
        <strain evidence="1 2">NCTC 12101</strain>
    </source>
</reference>
<accession>A0AAP8PQS4</accession>
<dbReference type="AlphaFoldDB" id="A0AAP8PQS4"/>
<gene>
    <name evidence="1" type="ORF">CD158_02185</name>
</gene>
<protein>
    <submittedName>
        <fullName evidence="1">Uncharacterized protein</fullName>
    </submittedName>
</protein>
<dbReference type="RefSeq" id="WP_059106806.1">
    <property type="nucleotide sequence ID" value="NZ_AP024589.1"/>
</dbReference>
<evidence type="ECO:0000313" key="1">
    <source>
        <dbReference type="EMBL" id="PNZ68980.1"/>
    </source>
</evidence>
<proteinExistence type="predicted"/>
<dbReference type="GeneID" id="64982280"/>
<comment type="caution">
    <text evidence="1">The sequence shown here is derived from an EMBL/GenBank/DDBJ whole genome shotgun (WGS) entry which is preliminary data.</text>
</comment>
<sequence length="59" mass="7215">MKENEKRRRKPLTLQDKWRLDGEMYESDNNLTEEEIEQNIEKLIKIVNNNIKKKGRTQK</sequence>
<organism evidence="1 2">
    <name type="scientific">Staphylococcus auricularis</name>
    <dbReference type="NCBI Taxonomy" id="29379"/>
    <lineage>
        <taxon>Bacteria</taxon>
        <taxon>Bacillati</taxon>
        <taxon>Bacillota</taxon>
        <taxon>Bacilli</taxon>
        <taxon>Bacillales</taxon>
        <taxon>Staphylococcaceae</taxon>
        <taxon>Staphylococcus</taxon>
    </lineage>
</organism>
<name>A0AAP8PQS4_9STAP</name>
<dbReference type="EMBL" id="PPQW01000007">
    <property type="protein sequence ID" value="PNZ68980.1"/>
    <property type="molecule type" value="Genomic_DNA"/>
</dbReference>
<evidence type="ECO:0000313" key="2">
    <source>
        <dbReference type="Proteomes" id="UP000242470"/>
    </source>
</evidence>